<organism evidence="7 8">
    <name type="scientific">Pseudomonas cedrina</name>
    <dbReference type="NCBI Taxonomy" id="651740"/>
    <lineage>
        <taxon>Bacteria</taxon>
        <taxon>Pseudomonadati</taxon>
        <taxon>Pseudomonadota</taxon>
        <taxon>Gammaproteobacteria</taxon>
        <taxon>Pseudomonadales</taxon>
        <taxon>Pseudomonadaceae</taxon>
        <taxon>Pseudomonas</taxon>
    </lineage>
</organism>
<comment type="catalytic activity">
    <reaction evidence="5">
        <text>O-acetyl-L-serine + hydrogen sulfide = L-cysteine + acetate</text>
        <dbReference type="Rhea" id="RHEA:14829"/>
        <dbReference type="ChEBI" id="CHEBI:29919"/>
        <dbReference type="ChEBI" id="CHEBI:30089"/>
        <dbReference type="ChEBI" id="CHEBI:35235"/>
        <dbReference type="ChEBI" id="CHEBI:58340"/>
        <dbReference type="EC" id="2.5.1.47"/>
    </reaction>
</comment>
<dbReference type="Gene3D" id="3.40.50.1100">
    <property type="match status" value="2"/>
</dbReference>
<name>A0ABY0UPA3_PSECE</name>
<comment type="cofactor">
    <cofactor evidence="1">
        <name>pyridoxal 5'-phosphate</name>
        <dbReference type="ChEBI" id="CHEBI:597326"/>
    </cofactor>
</comment>
<keyword evidence="4" id="KW-0663">Pyridoxal phosphate</keyword>
<dbReference type="CDD" id="cd01561">
    <property type="entry name" value="CBS_like"/>
    <property type="match status" value="1"/>
</dbReference>
<proteinExistence type="predicted"/>
<reference evidence="7 8" key="1">
    <citation type="submission" date="2016-10" db="EMBL/GenBank/DDBJ databases">
        <authorList>
            <person name="Varghese N."/>
            <person name="Submissions S."/>
        </authorList>
    </citation>
    <scope>NUCLEOTIDE SEQUENCE [LARGE SCALE GENOMIC DNA]</scope>
    <source>
        <strain evidence="7 8">BS2981</strain>
    </source>
</reference>
<evidence type="ECO:0000313" key="7">
    <source>
        <dbReference type="EMBL" id="SDS98546.1"/>
    </source>
</evidence>
<evidence type="ECO:0000259" key="6">
    <source>
        <dbReference type="Pfam" id="PF00291"/>
    </source>
</evidence>
<dbReference type="InterPro" id="IPR050214">
    <property type="entry name" value="Cys_Synth/Cystath_Beta-Synth"/>
</dbReference>
<dbReference type="RefSeq" id="WP_076950833.1">
    <property type="nucleotide sequence ID" value="NZ_LT629753.1"/>
</dbReference>
<gene>
    <name evidence="7" type="ORF">SAMN04490182_2950</name>
</gene>
<comment type="pathway">
    <text evidence="2">Amino-acid biosynthesis; L-cysteine biosynthesis; L-cysteine from L-serine: step 2/2.</text>
</comment>
<keyword evidence="8" id="KW-1185">Reference proteome</keyword>
<dbReference type="InterPro" id="IPR036052">
    <property type="entry name" value="TrpB-like_PALP_sf"/>
</dbReference>
<dbReference type="EC" id="2.5.1.47" evidence="3"/>
<dbReference type="EMBL" id="LT629753">
    <property type="protein sequence ID" value="SDS98546.1"/>
    <property type="molecule type" value="Genomic_DNA"/>
</dbReference>
<dbReference type="PANTHER" id="PTHR10314">
    <property type="entry name" value="CYSTATHIONINE BETA-SYNTHASE"/>
    <property type="match status" value="1"/>
</dbReference>
<evidence type="ECO:0000256" key="4">
    <source>
        <dbReference type="ARBA" id="ARBA00022898"/>
    </source>
</evidence>
<accession>A0ABY0UPA3</accession>
<dbReference type="InterPro" id="IPR001926">
    <property type="entry name" value="TrpB-like_PALP"/>
</dbReference>
<dbReference type="Pfam" id="PF00291">
    <property type="entry name" value="PALP"/>
    <property type="match status" value="1"/>
</dbReference>
<evidence type="ECO:0000256" key="1">
    <source>
        <dbReference type="ARBA" id="ARBA00001933"/>
    </source>
</evidence>
<feature type="domain" description="Tryptophan synthase beta chain-like PALP" evidence="6">
    <location>
        <begin position="5"/>
        <end position="294"/>
    </location>
</feature>
<sequence length="319" mass="34795">MKLADIGNTPFLELTTLSSNGNRCFSKCEFLNPSGSHKDRTYLNIVSRLESAGVIKPGITLIDCSTGNGGAALAWIGNVKGYKVKIFMPEGMTDERKAQILDFGAEIVETPKDGFLSGAVLEAKRYLTGCSSKTHYFLDQSSSLLNKEAWGSCGNEIATALKAMKVVPDFFVCSIGTGGTFSGIAEVLKREYRNIKTVGIEVSSSAPLYSARNNLNFEHCHHNLMGLGAGILSANTVCELVDEVRIINGADAWARMKKFINEENIPIGPTCGANILICEALAKEVYNKNIITLFFDSSWKYASRRDGIYPEYNEVVNVT</sequence>
<dbReference type="SUPFAM" id="SSF53686">
    <property type="entry name" value="Tryptophan synthase beta subunit-like PLP-dependent enzymes"/>
    <property type="match status" value="1"/>
</dbReference>
<evidence type="ECO:0000256" key="2">
    <source>
        <dbReference type="ARBA" id="ARBA00004962"/>
    </source>
</evidence>
<evidence type="ECO:0000256" key="5">
    <source>
        <dbReference type="ARBA" id="ARBA00047931"/>
    </source>
</evidence>
<evidence type="ECO:0000313" key="8">
    <source>
        <dbReference type="Proteomes" id="UP000199576"/>
    </source>
</evidence>
<dbReference type="Proteomes" id="UP000199576">
    <property type="component" value="Chromosome I"/>
</dbReference>
<protein>
    <recommendedName>
        <fullName evidence="3">cysteine synthase</fullName>
        <ecNumber evidence="3">2.5.1.47</ecNumber>
    </recommendedName>
</protein>
<evidence type="ECO:0000256" key="3">
    <source>
        <dbReference type="ARBA" id="ARBA00012681"/>
    </source>
</evidence>